<dbReference type="OrthoDB" id="6142508at2759"/>
<keyword evidence="2" id="KW-1185">Reference proteome</keyword>
<sequence>KICSGSPCCRWSDWGRCEASGRCSSTCGTGKKYGTRTRTKQIGLGDSSRCNGPSIKPCYTLCENPPCGCKWSNWGQCKASGRCSSTCGPGKRYGTRTRTKQMVLGGPPDCIGASSQTCYTPCDNPPNGCRWSNWGQCKATGRCSSTCGPGQRYGIRTRTKQNVPGWCSKCIGASSETCYTPCDNPSYGCRWSNWGQCKATGRCSSTCGPGQRYGIRTRTKQNVPGCSKCIGASSETCYATCNKLPCGCRWSDWGQCQASGRCSSTCGPGKKYGTRTRTKQIVLGGQPVCVGTSSETC</sequence>
<gene>
    <name evidence="1" type="ORF">OFUS_LOCUS24605</name>
</gene>
<organism evidence="1 2">
    <name type="scientific">Owenia fusiformis</name>
    <name type="common">Polychaete worm</name>
    <dbReference type="NCBI Taxonomy" id="6347"/>
    <lineage>
        <taxon>Eukaryota</taxon>
        <taxon>Metazoa</taxon>
        <taxon>Spiralia</taxon>
        <taxon>Lophotrochozoa</taxon>
        <taxon>Annelida</taxon>
        <taxon>Polychaeta</taxon>
        <taxon>Sedentaria</taxon>
        <taxon>Canalipalpata</taxon>
        <taxon>Sabellida</taxon>
        <taxon>Oweniida</taxon>
        <taxon>Oweniidae</taxon>
        <taxon>Owenia</taxon>
    </lineage>
</organism>
<dbReference type="AlphaFoldDB" id="A0A8S4Q3C0"/>
<accession>A0A8S4Q3C0</accession>
<reference evidence="1" key="1">
    <citation type="submission" date="2022-03" db="EMBL/GenBank/DDBJ databases">
        <authorList>
            <person name="Martin C."/>
        </authorList>
    </citation>
    <scope>NUCLEOTIDE SEQUENCE</scope>
</reference>
<feature type="non-terminal residue" evidence="1">
    <location>
        <position position="1"/>
    </location>
</feature>
<protein>
    <submittedName>
        <fullName evidence="1">Uncharacterized protein</fullName>
    </submittedName>
</protein>
<comment type="caution">
    <text evidence="1">The sequence shown here is derived from an EMBL/GenBank/DDBJ whole genome shotgun (WGS) entry which is preliminary data.</text>
</comment>
<name>A0A8S4Q3C0_OWEFU</name>
<dbReference type="Proteomes" id="UP000749559">
    <property type="component" value="Unassembled WGS sequence"/>
</dbReference>
<proteinExistence type="predicted"/>
<evidence type="ECO:0000313" key="1">
    <source>
        <dbReference type="EMBL" id="CAH1800758.1"/>
    </source>
</evidence>
<feature type="non-terminal residue" evidence="1">
    <location>
        <position position="297"/>
    </location>
</feature>
<dbReference type="EMBL" id="CAIIXF020000012">
    <property type="protein sequence ID" value="CAH1800758.1"/>
    <property type="molecule type" value="Genomic_DNA"/>
</dbReference>
<evidence type="ECO:0000313" key="2">
    <source>
        <dbReference type="Proteomes" id="UP000749559"/>
    </source>
</evidence>